<dbReference type="GO" id="GO:0004252">
    <property type="term" value="F:serine-type endopeptidase activity"/>
    <property type="evidence" value="ECO:0007669"/>
    <property type="project" value="InterPro"/>
</dbReference>
<dbReference type="AlphaFoldDB" id="A0A6L2MCE2"/>
<dbReference type="PANTHER" id="PTHR32100">
    <property type="entry name" value="OMEGA-6 FATTY ACID DESATURASE, CHLOROPLASTIC"/>
    <property type="match status" value="1"/>
</dbReference>
<evidence type="ECO:0000313" key="2">
    <source>
        <dbReference type="EMBL" id="GEU71666.1"/>
    </source>
</evidence>
<dbReference type="InterPro" id="IPR008269">
    <property type="entry name" value="Lon_proteolytic"/>
</dbReference>
<reference evidence="2" key="1">
    <citation type="journal article" date="2019" name="Sci. Rep.">
        <title>Draft genome of Tanacetum cinerariifolium, the natural source of mosquito coil.</title>
        <authorList>
            <person name="Yamashiro T."/>
            <person name="Shiraishi A."/>
            <person name="Satake H."/>
            <person name="Nakayama K."/>
        </authorList>
    </citation>
    <scope>NUCLEOTIDE SEQUENCE</scope>
</reference>
<gene>
    <name evidence="2" type="ORF">Tci_043644</name>
</gene>
<protein>
    <submittedName>
        <fullName evidence="2">Delta(12)-fatty-acid desaturase FAD2-like</fullName>
    </submittedName>
</protein>
<evidence type="ECO:0000259" key="1">
    <source>
        <dbReference type="Pfam" id="PF05362"/>
    </source>
</evidence>
<organism evidence="2">
    <name type="scientific">Tanacetum cinerariifolium</name>
    <name type="common">Dalmatian daisy</name>
    <name type="synonym">Chrysanthemum cinerariifolium</name>
    <dbReference type="NCBI Taxonomy" id="118510"/>
    <lineage>
        <taxon>Eukaryota</taxon>
        <taxon>Viridiplantae</taxon>
        <taxon>Streptophyta</taxon>
        <taxon>Embryophyta</taxon>
        <taxon>Tracheophyta</taxon>
        <taxon>Spermatophyta</taxon>
        <taxon>Magnoliopsida</taxon>
        <taxon>eudicotyledons</taxon>
        <taxon>Gunneridae</taxon>
        <taxon>Pentapetalae</taxon>
        <taxon>asterids</taxon>
        <taxon>campanulids</taxon>
        <taxon>Asterales</taxon>
        <taxon>Asteraceae</taxon>
        <taxon>Asteroideae</taxon>
        <taxon>Anthemideae</taxon>
        <taxon>Anthemidinae</taxon>
        <taxon>Tanacetum</taxon>
    </lineage>
</organism>
<dbReference type="GO" id="GO:0016491">
    <property type="term" value="F:oxidoreductase activity"/>
    <property type="evidence" value="ECO:0007669"/>
    <property type="project" value="InterPro"/>
</dbReference>
<dbReference type="InterPro" id="IPR012171">
    <property type="entry name" value="Fatty_acid_desaturase"/>
</dbReference>
<comment type="caution">
    <text evidence="2">The sequence shown here is derived from an EMBL/GenBank/DDBJ whole genome shotgun (WGS) entry which is preliminary data.</text>
</comment>
<dbReference type="GO" id="GO:0006508">
    <property type="term" value="P:proteolysis"/>
    <property type="evidence" value="ECO:0007669"/>
    <property type="project" value="InterPro"/>
</dbReference>
<feature type="domain" description="Lon proteolytic" evidence="1">
    <location>
        <begin position="97"/>
        <end position="138"/>
    </location>
</feature>
<dbReference type="GO" id="GO:0004176">
    <property type="term" value="F:ATP-dependent peptidase activity"/>
    <property type="evidence" value="ECO:0007669"/>
    <property type="project" value="InterPro"/>
</dbReference>
<dbReference type="Pfam" id="PF05362">
    <property type="entry name" value="Lon_C"/>
    <property type="match status" value="1"/>
</dbReference>
<proteinExistence type="predicted"/>
<accession>A0A6L2MCE2</accession>
<sequence length="220" mass="25050">MRFKAKVSLEFIKSFIILRRGWRLKMKMKTDDTFDLPEAYFSSKTLNDACKGIHKEIADTSESRAAIYGSTHLTNQGIQNEIADTSETRAAIYGSAHVLPAHGYGLKRVILPERNKRDLVELPSAVLGSLEVTTRSSMMRTFDKIYGARSYEYPALAASYHAHEATEAIKPILGDYYKYDGTPILKAFWREMKGCLYVESDDYDNDDKNKKTNGVYCFRN</sequence>
<name>A0A6L2MCE2_TANCI</name>
<dbReference type="EMBL" id="BKCJ010006347">
    <property type="protein sequence ID" value="GEU71666.1"/>
    <property type="molecule type" value="Genomic_DNA"/>
</dbReference>